<proteinExistence type="inferred from homology"/>
<evidence type="ECO:0000256" key="1">
    <source>
        <dbReference type="ARBA" id="ARBA00004571"/>
    </source>
</evidence>
<evidence type="ECO:0000256" key="14">
    <source>
        <dbReference type="PROSITE-ProRule" id="PRU01360"/>
    </source>
</evidence>
<evidence type="ECO:0000256" key="4">
    <source>
        <dbReference type="ARBA" id="ARBA00022452"/>
    </source>
</evidence>
<name>A0ABV9CYL3_9GAMM</name>
<dbReference type="PANTHER" id="PTHR32552">
    <property type="entry name" value="FERRICHROME IRON RECEPTOR-RELATED"/>
    <property type="match status" value="1"/>
</dbReference>
<evidence type="ECO:0000256" key="7">
    <source>
        <dbReference type="ARBA" id="ARBA00022729"/>
    </source>
</evidence>
<keyword evidence="3 14" id="KW-0813">Transport</keyword>
<dbReference type="InterPro" id="IPR012910">
    <property type="entry name" value="Plug_dom"/>
</dbReference>
<keyword evidence="6 14" id="KW-0812">Transmembrane</keyword>
<keyword evidence="20" id="KW-1185">Reference proteome</keyword>
<keyword evidence="4 14" id="KW-1134">Transmembrane beta strand</keyword>
<dbReference type="Gene3D" id="2.170.130.10">
    <property type="entry name" value="TonB-dependent receptor, plug domain"/>
    <property type="match status" value="1"/>
</dbReference>
<dbReference type="Proteomes" id="UP001596030">
    <property type="component" value="Unassembled WGS sequence"/>
</dbReference>
<feature type="short sequence motif" description="TonB C-terminal box" evidence="15">
    <location>
        <begin position="669"/>
        <end position="686"/>
    </location>
</feature>
<evidence type="ECO:0000256" key="2">
    <source>
        <dbReference type="ARBA" id="ARBA00009810"/>
    </source>
</evidence>
<dbReference type="InterPro" id="IPR000531">
    <property type="entry name" value="Beta-barrel_TonB"/>
</dbReference>
<keyword evidence="13 14" id="KW-0998">Cell outer membrane</keyword>
<dbReference type="InterPro" id="IPR010917">
    <property type="entry name" value="TonB_rcpt_CS"/>
</dbReference>
<comment type="similarity">
    <text evidence="2 14 16">Belongs to the TonB-dependent receptor family.</text>
</comment>
<keyword evidence="7" id="KW-0732">Signal</keyword>
<evidence type="ECO:0000256" key="5">
    <source>
        <dbReference type="ARBA" id="ARBA00022496"/>
    </source>
</evidence>
<comment type="subcellular location">
    <subcellularLocation>
        <location evidence="1 14">Cell outer membrane</location>
        <topology evidence="1 14">Multi-pass membrane protein</topology>
    </subcellularLocation>
</comment>
<dbReference type="InterPro" id="IPR010105">
    <property type="entry name" value="TonB_sidphr_rcpt"/>
</dbReference>
<comment type="caution">
    <text evidence="19">The sequence shown here is derived from an EMBL/GenBank/DDBJ whole genome shotgun (WGS) entry which is preliminary data.</text>
</comment>
<protein>
    <submittedName>
        <fullName evidence="19">TonB-dependent siderophore receptor</fullName>
    </submittedName>
</protein>
<keyword evidence="5" id="KW-0410">Iron transport</keyword>
<accession>A0ABV9CYL3</accession>
<keyword evidence="11 14" id="KW-0472">Membrane</keyword>
<evidence type="ECO:0000256" key="13">
    <source>
        <dbReference type="ARBA" id="ARBA00023237"/>
    </source>
</evidence>
<evidence type="ECO:0000256" key="6">
    <source>
        <dbReference type="ARBA" id="ARBA00022692"/>
    </source>
</evidence>
<evidence type="ECO:0000256" key="10">
    <source>
        <dbReference type="ARBA" id="ARBA00023077"/>
    </source>
</evidence>
<dbReference type="InterPro" id="IPR039426">
    <property type="entry name" value="TonB-dep_rcpt-like"/>
</dbReference>
<feature type="domain" description="TonB-dependent receptor-like beta-barrel" evidence="17">
    <location>
        <begin position="219"/>
        <end position="655"/>
    </location>
</feature>
<dbReference type="Pfam" id="PF00593">
    <property type="entry name" value="TonB_dep_Rec_b-barrel"/>
    <property type="match status" value="1"/>
</dbReference>
<dbReference type="InterPro" id="IPR037066">
    <property type="entry name" value="Plug_dom_sf"/>
</dbReference>
<evidence type="ECO:0000313" key="19">
    <source>
        <dbReference type="EMBL" id="MFC4537765.1"/>
    </source>
</evidence>
<keyword evidence="9" id="KW-0406">Ion transport</keyword>
<keyword evidence="12 19" id="KW-0675">Receptor</keyword>
<evidence type="ECO:0000256" key="11">
    <source>
        <dbReference type="ARBA" id="ARBA00023136"/>
    </source>
</evidence>
<evidence type="ECO:0000256" key="3">
    <source>
        <dbReference type="ARBA" id="ARBA00022448"/>
    </source>
</evidence>
<feature type="domain" description="TonB-dependent receptor plug" evidence="18">
    <location>
        <begin position="36"/>
        <end position="141"/>
    </location>
</feature>
<evidence type="ECO:0000256" key="9">
    <source>
        <dbReference type="ARBA" id="ARBA00023065"/>
    </source>
</evidence>
<evidence type="ECO:0000256" key="15">
    <source>
        <dbReference type="PROSITE-ProRule" id="PRU10144"/>
    </source>
</evidence>
<evidence type="ECO:0000259" key="17">
    <source>
        <dbReference type="Pfam" id="PF00593"/>
    </source>
</evidence>
<dbReference type="PROSITE" id="PS01156">
    <property type="entry name" value="TONB_DEPENDENT_REC_2"/>
    <property type="match status" value="1"/>
</dbReference>
<dbReference type="NCBIfam" id="TIGR01783">
    <property type="entry name" value="TonB-siderophor"/>
    <property type="match status" value="1"/>
</dbReference>
<keyword evidence="8" id="KW-0408">Iron</keyword>
<evidence type="ECO:0000256" key="8">
    <source>
        <dbReference type="ARBA" id="ARBA00023004"/>
    </source>
</evidence>
<dbReference type="CDD" id="cd01347">
    <property type="entry name" value="ligand_gated_channel"/>
    <property type="match status" value="1"/>
</dbReference>
<gene>
    <name evidence="19" type="ORF">ACFO0U_03055</name>
</gene>
<evidence type="ECO:0000256" key="16">
    <source>
        <dbReference type="RuleBase" id="RU003357"/>
    </source>
</evidence>
<dbReference type="RefSeq" id="WP_246973116.1">
    <property type="nucleotide sequence ID" value="NZ_JAKGAN010000004.1"/>
</dbReference>
<dbReference type="SUPFAM" id="SSF56935">
    <property type="entry name" value="Porins"/>
    <property type="match status" value="1"/>
</dbReference>
<dbReference type="Gene3D" id="2.40.170.20">
    <property type="entry name" value="TonB-dependent receptor, beta-barrel domain"/>
    <property type="match status" value="1"/>
</dbReference>
<evidence type="ECO:0000256" key="12">
    <source>
        <dbReference type="ARBA" id="ARBA00023170"/>
    </source>
</evidence>
<dbReference type="Pfam" id="PF07715">
    <property type="entry name" value="Plug"/>
    <property type="match status" value="1"/>
</dbReference>
<keyword evidence="10 16" id="KW-0798">TonB box</keyword>
<organism evidence="19 20">
    <name type="scientific">Chromohalobacter sarecensis</name>
    <dbReference type="NCBI Taxonomy" id="245294"/>
    <lineage>
        <taxon>Bacteria</taxon>
        <taxon>Pseudomonadati</taxon>
        <taxon>Pseudomonadota</taxon>
        <taxon>Gammaproteobacteria</taxon>
        <taxon>Oceanospirillales</taxon>
        <taxon>Halomonadaceae</taxon>
        <taxon>Chromohalobacter</taxon>
    </lineage>
</organism>
<dbReference type="PROSITE" id="PS52016">
    <property type="entry name" value="TONB_DEPENDENT_REC_3"/>
    <property type="match status" value="1"/>
</dbReference>
<reference evidence="20" key="1">
    <citation type="journal article" date="2019" name="Int. J. Syst. Evol. Microbiol.">
        <title>The Global Catalogue of Microorganisms (GCM) 10K type strain sequencing project: providing services to taxonomists for standard genome sequencing and annotation.</title>
        <authorList>
            <consortium name="The Broad Institute Genomics Platform"/>
            <consortium name="The Broad Institute Genome Sequencing Center for Infectious Disease"/>
            <person name="Wu L."/>
            <person name="Ma J."/>
        </authorList>
    </citation>
    <scope>NUCLEOTIDE SEQUENCE [LARGE SCALE GENOMIC DNA]</scope>
    <source>
        <strain evidence="20">CGMCC 1.12121</strain>
    </source>
</reference>
<dbReference type="InterPro" id="IPR036942">
    <property type="entry name" value="Beta-barrel_TonB_sf"/>
</dbReference>
<dbReference type="PANTHER" id="PTHR32552:SF68">
    <property type="entry name" value="FERRICHROME OUTER MEMBRANE TRANSPORTER_PHAGE RECEPTOR"/>
    <property type="match status" value="1"/>
</dbReference>
<evidence type="ECO:0000259" key="18">
    <source>
        <dbReference type="Pfam" id="PF07715"/>
    </source>
</evidence>
<evidence type="ECO:0000313" key="20">
    <source>
        <dbReference type="Proteomes" id="UP001596030"/>
    </source>
</evidence>
<sequence length="686" mass="76626">MPTTTWAQSESDDSGAVDLSTVTVSGEAATKTQTPVIETPQSVSNVDRAEMDERDTRTLREAVQYTPGVYTNQVGASNRYDYMVMRGFSDGSLSNTYLDGLKVMGDTNGYSSMVIDPYFLENVEVVKGPASVLYGRSSPGGLVALTSKQPQFETHRQLRFGVGNNSQRSAAFDVTGPLDDERRAAYRVVGLASGADTQFDSVEEERYAIAPSVTWDVTDDTTLSFMAYLQKDPEGGYHSGVPYEGAVESHNGRKISNNFFDGEDAYDKFERTQRMFGYSLEHRFNDAWTARQKLRYLNSDTTLNQVYGFGWTAPDSNELVRYYSGGRESLEAWTVDNQLEGEFSSGFIDHTLLVGVDYQDRQNDVVWTSGTFPSLNAFDPQYGADPVGDIAVTNDERHELIQTGAYLQDQMAFDRWRLTLGGRYDWVSITNEQKLANREDTLDETYFSGRAGLLYLFDNGVAPYVSYNTAFTPTSFVDIDGDVLEPMEGEQWETGLKYQPLGTEDRYSLSLFRITQENVATKEQPTDPYRSIGEIESQGLELEARTQLTDALRLQAAYSYTDIAYTKSEVDSEKGSHAIYAPRHQASLWGHYAFQGDTLAGLDAGLGVRYYADIQADRANTEKVPDYTLVDAMLGYDMSQMGMPGMQVQLNVGNVLDKEYVASCNSLEYCYFGAERNVRASLTYDF</sequence>
<dbReference type="EMBL" id="JBHSEU010000006">
    <property type="protein sequence ID" value="MFC4537765.1"/>
    <property type="molecule type" value="Genomic_DNA"/>
</dbReference>